<dbReference type="AlphaFoldDB" id="A0A0G0QR48"/>
<comment type="caution">
    <text evidence="2">The sequence shown here is derived from an EMBL/GenBank/DDBJ whole genome shotgun (WGS) entry which is preliminary data.</text>
</comment>
<keyword evidence="1" id="KW-0812">Transmembrane</keyword>
<accession>A0A0G0QR48</accession>
<sequence>MKRIWTRFVNWYILYLKHAEKDNFLYMLIVFFGIAAGMLLTDFL</sequence>
<evidence type="ECO:0000313" key="2">
    <source>
        <dbReference type="EMBL" id="KKR42929.1"/>
    </source>
</evidence>
<feature type="non-terminal residue" evidence="2">
    <location>
        <position position="44"/>
    </location>
</feature>
<keyword evidence="1" id="KW-0472">Membrane</keyword>
<feature type="transmembrane region" description="Helical" evidence="1">
    <location>
        <begin position="24"/>
        <end position="41"/>
    </location>
</feature>
<evidence type="ECO:0000313" key="3">
    <source>
        <dbReference type="Proteomes" id="UP000034215"/>
    </source>
</evidence>
<protein>
    <submittedName>
        <fullName evidence="2">Uncharacterized protein</fullName>
    </submittedName>
</protein>
<evidence type="ECO:0000256" key="1">
    <source>
        <dbReference type="SAM" id="Phobius"/>
    </source>
</evidence>
<keyword evidence="1" id="KW-1133">Transmembrane helix</keyword>
<organism evidence="2 3">
    <name type="scientific">Candidatus Woesebacteria bacterium GW2011_GWB1_40_12</name>
    <dbReference type="NCBI Taxonomy" id="1618576"/>
    <lineage>
        <taxon>Bacteria</taxon>
        <taxon>Candidatus Woeseibacteriota</taxon>
    </lineage>
</organism>
<dbReference type="EMBL" id="LBYA01000019">
    <property type="protein sequence ID" value="KKR42929.1"/>
    <property type="molecule type" value="Genomic_DNA"/>
</dbReference>
<gene>
    <name evidence="2" type="ORF">UT76_C0019G0011</name>
</gene>
<reference evidence="2 3" key="1">
    <citation type="journal article" date="2015" name="Nature">
        <title>rRNA introns, odd ribosomes, and small enigmatic genomes across a large radiation of phyla.</title>
        <authorList>
            <person name="Brown C.T."/>
            <person name="Hug L.A."/>
            <person name="Thomas B.C."/>
            <person name="Sharon I."/>
            <person name="Castelle C.J."/>
            <person name="Singh A."/>
            <person name="Wilkins M.J."/>
            <person name="Williams K.H."/>
            <person name="Banfield J.F."/>
        </authorList>
    </citation>
    <scope>NUCLEOTIDE SEQUENCE [LARGE SCALE GENOMIC DNA]</scope>
</reference>
<name>A0A0G0QR48_9BACT</name>
<dbReference type="Proteomes" id="UP000034215">
    <property type="component" value="Unassembled WGS sequence"/>
</dbReference>
<proteinExistence type="predicted"/>